<evidence type="ECO:0000313" key="2">
    <source>
        <dbReference type="Proteomes" id="UP000290289"/>
    </source>
</evidence>
<evidence type="ECO:0000313" key="1">
    <source>
        <dbReference type="EMBL" id="RXH86604.1"/>
    </source>
</evidence>
<protein>
    <submittedName>
        <fullName evidence="1">Uncharacterized protein</fullName>
    </submittedName>
</protein>
<dbReference type="Proteomes" id="UP000290289">
    <property type="component" value="Chromosome 10"/>
</dbReference>
<gene>
    <name evidence="1" type="ORF">DVH24_021877</name>
</gene>
<comment type="caution">
    <text evidence="1">The sequence shown here is derived from an EMBL/GenBank/DDBJ whole genome shotgun (WGS) entry which is preliminary data.</text>
</comment>
<reference evidence="1 2" key="1">
    <citation type="submission" date="2018-10" db="EMBL/GenBank/DDBJ databases">
        <title>A high-quality apple genome assembly.</title>
        <authorList>
            <person name="Hu J."/>
        </authorList>
    </citation>
    <scope>NUCLEOTIDE SEQUENCE [LARGE SCALE GENOMIC DNA]</scope>
    <source>
        <strain evidence="2">cv. HFTH1</strain>
        <tissue evidence="1">Young leaf</tissue>
    </source>
</reference>
<organism evidence="1 2">
    <name type="scientific">Malus domestica</name>
    <name type="common">Apple</name>
    <name type="synonym">Pyrus malus</name>
    <dbReference type="NCBI Taxonomy" id="3750"/>
    <lineage>
        <taxon>Eukaryota</taxon>
        <taxon>Viridiplantae</taxon>
        <taxon>Streptophyta</taxon>
        <taxon>Embryophyta</taxon>
        <taxon>Tracheophyta</taxon>
        <taxon>Spermatophyta</taxon>
        <taxon>Magnoliopsida</taxon>
        <taxon>eudicotyledons</taxon>
        <taxon>Gunneridae</taxon>
        <taxon>Pentapetalae</taxon>
        <taxon>rosids</taxon>
        <taxon>fabids</taxon>
        <taxon>Rosales</taxon>
        <taxon>Rosaceae</taxon>
        <taxon>Amygdaloideae</taxon>
        <taxon>Maleae</taxon>
        <taxon>Malus</taxon>
    </lineage>
</organism>
<feature type="non-terminal residue" evidence="1">
    <location>
        <position position="1"/>
    </location>
</feature>
<proteinExistence type="predicted"/>
<dbReference type="STRING" id="3750.A0A498IWW6"/>
<dbReference type="EMBL" id="RDQH01000336">
    <property type="protein sequence ID" value="RXH86604.1"/>
    <property type="molecule type" value="Genomic_DNA"/>
</dbReference>
<keyword evidence="2" id="KW-1185">Reference proteome</keyword>
<sequence>FKRAIDRRSKKNHCYARVSPEDEEGSRLLQNPKKHSSALSSLHHFLRQSPPHALQPSFETSKKLGSEEKLATHKVLKMPHKVSDSVVECCFSAWKNYLRSVLVVVLKKLTYGALLSPSDASEEFCKGIFKCFRELHLNLLPRSAEPYAFKQIFGVLMLLEYRDMKAPLSRTSKYDSELDEFTYCFCSQIIFPLMRSVSKDLEILVMHQHSGLTIPLIKEVAESSKASKREAC</sequence>
<accession>A0A498IWW6</accession>
<name>A0A498IWW6_MALDO</name>
<dbReference type="AlphaFoldDB" id="A0A498IWW6"/>